<evidence type="ECO:0000256" key="2">
    <source>
        <dbReference type="ARBA" id="ARBA00022448"/>
    </source>
</evidence>
<evidence type="ECO:0000256" key="3">
    <source>
        <dbReference type="ARBA" id="ARBA00022475"/>
    </source>
</evidence>
<dbReference type="CDD" id="cd06261">
    <property type="entry name" value="TM_PBP2"/>
    <property type="match status" value="1"/>
</dbReference>
<protein>
    <submittedName>
        <fullName evidence="9">Peptide/nickel transport system permease protein</fullName>
    </submittedName>
</protein>
<proteinExistence type="inferred from homology"/>
<accession>A0A3N1D1R3</accession>
<dbReference type="GO" id="GO:0055085">
    <property type="term" value="P:transmembrane transport"/>
    <property type="evidence" value="ECO:0007669"/>
    <property type="project" value="InterPro"/>
</dbReference>
<evidence type="ECO:0000313" key="9">
    <source>
        <dbReference type="EMBL" id="ROO87469.1"/>
    </source>
</evidence>
<feature type="transmembrane region" description="Helical" evidence="7">
    <location>
        <begin position="259"/>
        <end position="279"/>
    </location>
</feature>
<feature type="domain" description="ABC transmembrane type-1" evidence="8">
    <location>
        <begin position="91"/>
        <end position="280"/>
    </location>
</feature>
<feature type="transmembrane region" description="Helical" evidence="7">
    <location>
        <begin position="93"/>
        <end position="120"/>
    </location>
</feature>
<dbReference type="EMBL" id="RJKE01000001">
    <property type="protein sequence ID" value="ROO87469.1"/>
    <property type="molecule type" value="Genomic_DNA"/>
</dbReference>
<dbReference type="GO" id="GO:0005886">
    <property type="term" value="C:plasma membrane"/>
    <property type="evidence" value="ECO:0007669"/>
    <property type="project" value="UniProtKB-SubCell"/>
</dbReference>
<comment type="similarity">
    <text evidence="7">Belongs to the binding-protein-dependent transport system permease family.</text>
</comment>
<dbReference type="Gene3D" id="1.10.3720.10">
    <property type="entry name" value="MetI-like"/>
    <property type="match status" value="1"/>
</dbReference>
<evidence type="ECO:0000256" key="6">
    <source>
        <dbReference type="ARBA" id="ARBA00023136"/>
    </source>
</evidence>
<keyword evidence="6 7" id="KW-0472">Membrane</keyword>
<dbReference type="PANTHER" id="PTHR43386:SF25">
    <property type="entry name" value="PEPTIDE ABC TRANSPORTER PERMEASE PROTEIN"/>
    <property type="match status" value="1"/>
</dbReference>
<name>A0A3N1D1R3_9ACTN</name>
<keyword evidence="4 7" id="KW-0812">Transmembrane</keyword>
<evidence type="ECO:0000313" key="10">
    <source>
        <dbReference type="Proteomes" id="UP000272400"/>
    </source>
</evidence>
<dbReference type="InterPro" id="IPR050366">
    <property type="entry name" value="BP-dependent_transpt_permease"/>
</dbReference>
<dbReference type="Pfam" id="PF12911">
    <property type="entry name" value="OppC_N"/>
    <property type="match status" value="1"/>
</dbReference>
<feature type="transmembrane region" description="Helical" evidence="7">
    <location>
        <begin position="30"/>
        <end position="52"/>
    </location>
</feature>
<evidence type="ECO:0000256" key="5">
    <source>
        <dbReference type="ARBA" id="ARBA00022989"/>
    </source>
</evidence>
<organism evidence="9 10">
    <name type="scientific">Actinocorallia herbida</name>
    <dbReference type="NCBI Taxonomy" id="58109"/>
    <lineage>
        <taxon>Bacteria</taxon>
        <taxon>Bacillati</taxon>
        <taxon>Actinomycetota</taxon>
        <taxon>Actinomycetes</taxon>
        <taxon>Streptosporangiales</taxon>
        <taxon>Thermomonosporaceae</taxon>
        <taxon>Actinocorallia</taxon>
    </lineage>
</organism>
<feature type="transmembrane region" description="Helical" evidence="7">
    <location>
        <begin position="212"/>
        <end position="239"/>
    </location>
</feature>
<dbReference type="Proteomes" id="UP000272400">
    <property type="component" value="Unassembled WGS sequence"/>
</dbReference>
<gene>
    <name evidence="9" type="ORF">EDD29_5077</name>
</gene>
<evidence type="ECO:0000259" key="8">
    <source>
        <dbReference type="PROSITE" id="PS50928"/>
    </source>
</evidence>
<dbReference type="Pfam" id="PF00528">
    <property type="entry name" value="BPD_transp_1"/>
    <property type="match status" value="1"/>
</dbReference>
<sequence length="302" mass="31646">MKLKSAEAPALRKPRAPRGRVLRHLMTDRAAAAAAAFLLVLALVALFAPWIATHDPDRQNLALQLQGPSGDHWLGTDNFGRDLFSRLVSSTRVTLLAVLEALVLASVLGVPLGLLAGYAGGAVDAVLSRVSDAILALPPLILAIAIVGILGPGLTNAMLALGIVLAPPQFRLARGAAQSVSSETYIEACRSLGCSPWRILWRHVLPNAGSPLLVQISFAAGVIVIAEASLSFLGLGVQAPQSSWGTLLRDAFDHIYDSPYSLAAPTVMVALTILSFSTLGDALRDALEGQGGGRSRSDQEKS</sequence>
<evidence type="ECO:0000256" key="7">
    <source>
        <dbReference type="RuleBase" id="RU363032"/>
    </source>
</evidence>
<dbReference type="SUPFAM" id="SSF161098">
    <property type="entry name" value="MetI-like"/>
    <property type="match status" value="1"/>
</dbReference>
<evidence type="ECO:0000256" key="4">
    <source>
        <dbReference type="ARBA" id="ARBA00022692"/>
    </source>
</evidence>
<dbReference type="PROSITE" id="PS50928">
    <property type="entry name" value="ABC_TM1"/>
    <property type="match status" value="1"/>
</dbReference>
<keyword evidence="2 7" id="KW-0813">Transport</keyword>
<dbReference type="RefSeq" id="WP_123666753.1">
    <property type="nucleotide sequence ID" value="NZ_RJKE01000001.1"/>
</dbReference>
<dbReference type="InterPro" id="IPR000515">
    <property type="entry name" value="MetI-like"/>
</dbReference>
<feature type="transmembrane region" description="Helical" evidence="7">
    <location>
        <begin position="140"/>
        <end position="166"/>
    </location>
</feature>
<keyword evidence="10" id="KW-1185">Reference proteome</keyword>
<dbReference type="PANTHER" id="PTHR43386">
    <property type="entry name" value="OLIGOPEPTIDE TRANSPORT SYSTEM PERMEASE PROTEIN APPC"/>
    <property type="match status" value="1"/>
</dbReference>
<dbReference type="InterPro" id="IPR025966">
    <property type="entry name" value="OppC_N"/>
</dbReference>
<comment type="subcellular location">
    <subcellularLocation>
        <location evidence="1 7">Cell membrane</location>
        <topology evidence="1 7">Multi-pass membrane protein</topology>
    </subcellularLocation>
</comment>
<keyword evidence="5 7" id="KW-1133">Transmembrane helix</keyword>
<keyword evidence="3" id="KW-1003">Cell membrane</keyword>
<comment type="caution">
    <text evidence="9">The sequence shown here is derived from an EMBL/GenBank/DDBJ whole genome shotgun (WGS) entry which is preliminary data.</text>
</comment>
<dbReference type="AlphaFoldDB" id="A0A3N1D1R3"/>
<dbReference type="InterPro" id="IPR035906">
    <property type="entry name" value="MetI-like_sf"/>
</dbReference>
<evidence type="ECO:0000256" key="1">
    <source>
        <dbReference type="ARBA" id="ARBA00004651"/>
    </source>
</evidence>
<reference evidence="9 10" key="1">
    <citation type="submission" date="2018-11" db="EMBL/GenBank/DDBJ databases">
        <title>Sequencing the genomes of 1000 actinobacteria strains.</title>
        <authorList>
            <person name="Klenk H.-P."/>
        </authorList>
    </citation>
    <scope>NUCLEOTIDE SEQUENCE [LARGE SCALE GENOMIC DNA]</scope>
    <source>
        <strain evidence="9 10">DSM 44254</strain>
    </source>
</reference>
<dbReference type="OrthoDB" id="6637947at2"/>